<keyword evidence="2 3" id="KW-0040">ANK repeat</keyword>
<dbReference type="PANTHER" id="PTHR24189:SF50">
    <property type="entry name" value="ANKYRIN REPEAT AND SOCS BOX PROTEIN 2"/>
    <property type="match status" value="1"/>
</dbReference>
<gene>
    <name evidence="4" type="ORF">FOZG_17996</name>
</gene>
<keyword evidence="1" id="KW-0677">Repeat</keyword>
<name>W9JF62_FUSOX</name>
<dbReference type="PROSITE" id="PS50088">
    <property type="entry name" value="ANK_REPEAT"/>
    <property type="match status" value="2"/>
</dbReference>
<evidence type="ECO:0000313" key="4">
    <source>
        <dbReference type="EMBL" id="EWZ28290.1"/>
    </source>
</evidence>
<evidence type="ECO:0000256" key="2">
    <source>
        <dbReference type="ARBA" id="ARBA00023043"/>
    </source>
</evidence>
<dbReference type="InterPro" id="IPR002110">
    <property type="entry name" value="Ankyrin_rpt"/>
</dbReference>
<accession>W9JF62</accession>
<reference evidence="4" key="2">
    <citation type="submission" date="2012-06" db="EMBL/GenBank/DDBJ databases">
        <title>Annotation of the Genome Sequence of Fusarium oxysporum Fo47.</title>
        <authorList>
            <consortium name="The Broad Institute Genomics Platform"/>
            <person name="Ma L.-J."/>
            <person name="Corby-Kistler H."/>
            <person name="Broz K."/>
            <person name="Gale L.R."/>
            <person name="Jonkers W."/>
            <person name="O'Donnell K."/>
            <person name="Ploetz R."/>
            <person name="Steinberg C."/>
            <person name="Schwartz D.C."/>
            <person name="VanEtten H."/>
            <person name="Zhou S."/>
            <person name="Young S.K."/>
            <person name="Zeng Q."/>
            <person name="Gargeya S."/>
            <person name="Fitzgerald M."/>
            <person name="Abouelleil A."/>
            <person name="Alvarado L."/>
            <person name="Chapman S.B."/>
            <person name="Gainer-Dewar J."/>
            <person name="Goldberg J."/>
            <person name="Griggs A."/>
            <person name="Gujja S."/>
            <person name="Hansen M."/>
            <person name="Howarth C."/>
            <person name="Imamovic A."/>
            <person name="Ireland A."/>
            <person name="Larimer J."/>
            <person name="McCowan C."/>
            <person name="Murphy C."/>
            <person name="Pearson M."/>
            <person name="Poon T.W."/>
            <person name="Priest M."/>
            <person name="Roberts A."/>
            <person name="Saif S."/>
            <person name="Shea T."/>
            <person name="Sykes S."/>
            <person name="Wortman J."/>
            <person name="Nusbaum C."/>
            <person name="Birren B."/>
        </authorList>
    </citation>
    <scope>NUCLEOTIDE SEQUENCE</scope>
    <source>
        <strain evidence="4">Fo47</strain>
    </source>
</reference>
<dbReference type="SUPFAM" id="SSF48403">
    <property type="entry name" value="Ankyrin repeat"/>
    <property type="match status" value="1"/>
</dbReference>
<protein>
    <submittedName>
        <fullName evidence="4">Uncharacterized protein</fullName>
    </submittedName>
</protein>
<evidence type="ECO:0000256" key="1">
    <source>
        <dbReference type="ARBA" id="ARBA00022737"/>
    </source>
</evidence>
<dbReference type="EMBL" id="JH717928">
    <property type="protein sequence ID" value="EWZ28290.1"/>
    <property type="molecule type" value="Genomic_DNA"/>
</dbReference>
<dbReference type="HOGENOM" id="CLU_731664_0_0_1"/>
<dbReference type="Gene3D" id="1.25.40.20">
    <property type="entry name" value="Ankyrin repeat-containing domain"/>
    <property type="match status" value="1"/>
</dbReference>
<feature type="repeat" description="ANK" evidence="3">
    <location>
        <begin position="278"/>
        <end position="310"/>
    </location>
</feature>
<dbReference type="PROSITE" id="PS50297">
    <property type="entry name" value="ANK_REP_REGION"/>
    <property type="match status" value="1"/>
</dbReference>
<dbReference type="InterPro" id="IPR036770">
    <property type="entry name" value="Ankyrin_rpt-contain_sf"/>
</dbReference>
<proteinExistence type="predicted"/>
<sequence>MATSSKQDAARLDGQYGDTGQYFRFNVDQGLQDVTLSDGEEASTISAHTSNYLSANQRAIRKFIDNFVATVRAKEGHGEMSWTESTVMPDGHRITPQELPPTSFRVEQQGGDAEASALRGRKVEVKTLPQWFLQERPSFQGYWHEGRIITERSGRSLYDDQSWERTCRLQEELRASIPTQLSNPSSFLREPARPQMEVALAAFMHDYQEELVLQLDFFPEPRQQQALFQSMLRMTKGQVDKDSETGRTLLHWLAMNGVAFLIPKLIETGFDVNAVESDFRTPLHLAVIGNHFPAVKCLVENGANVHAEDLEHMLPWSQALLIDWNKSVDNEERVASKRNIIRLLARHTEIGKVRSIIARKTLQRLKDNPEEDIVIIVK</sequence>
<dbReference type="PANTHER" id="PTHR24189">
    <property type="entry name" value="MYOTROPHIN"/>
    <property type="match status" value="1"/>
</dbReference>
<dbReference type="VEuPathDB" id="FungiDB:FOZG_17996"/>
<feature type="repeat" description="ANK" evidence="3">
    <location>
        <begin position="245"/>
        <end position="277"/>
    </location>
</feature>
<organism evidence="4">
    <name type="scientific">Fusarium oxysporum Fo47</name>
    <dbReference type="NCBI Taxonomy" id="660027"/>
    <lineage>
        <taxon>Eukaryota</taxon>
        <taxon>Fungi</taxon>
        <taxon>Dikarya</taxon>
        <taxon>Ascomycota</taxon>
        <taxon>Pezizomycotina</taxon>
        <taxon>Sordariomycetes</taxon>
        <taxon>Hypocreomycetidae</taxon>
        <taxon>Hypocreales</taxon>
        <taxon>Nectriaceae</taxon>
        <taxon>Fusarium</taxon>
        <taxon>Fusarium oxysporum species complex</taxon>
    </lineage>
</organism>
<dbReference type="Proteomes" id="UP000030766">
    <property type="component" value="Unassembled WGS sequence"/>
</dbReference>
<reference evidence="4" key="1">
    <citation type="submission" date="2011-06" db="EMBL/GenBank/DDBJ databases">
        <title>The Genome Sequence of Fusarium oxysporum Fo47.</title>
        <authorList>
            <consortium name="The Broad Institute Genome Sequencing Platform"/>
            <person name="Ma L.-J."/>
            <person name="Gale L.R."/>
            <person name="Schwartz D.C."/>
            <person name="Zhou S."/>
            <person name="Corby-Kistler H."/>
            <person name="Young S.K."/>
            <person name="Zeng Q."/>
            <person name="Gargeya S."/>
            <person name="Fitzgerald M."/>
            <person name="Haas B."/>
            <person name="Abouelleil A."/>
            <person name="Alvarado L."/>
            <person name="Arachchi H.M."/>
            <person name="Berlin A."/>
            <person name="Brown A."/>
            <person name="Chapman S.B."/>
            <person name="Chen Z."/>
            <person name="Dunbar C."/>
            <person name="Freedman E."/>
            <person name="Gearin G."/>
            <person name="Gellesch M."/>
            <person name="Goldberg J."/>
            <person name="Griggs A."/>
            <person name="Gujja S."/>
            <person name="Heiman D."/>
            <person name="Howarth C."/>
            <person name="Larson L."/>
            <person name="Lui A."/>
            <person name="MacDonald P.J.P."/>
            <person name="Mehta T."/>
            <person name="Montmayeur A."/>
            <person name="Murphy C."/>
            <person name="Neiman D."/>
            <person name="Pearson M."/>
            <person name="Priest M."/>
            <person name="Roberts A."/>
            <person name="Saif S."/>
            <person name="Shea T."/>
            <person name="Shenoy N."/>
            <person name="Sisk P."/>
            <person name="Stolte C."/>
            <person name="Sykes S."/>
            <person name="Wortman J."/>
            <person name="Nusbaum C."/>
            <person name="Birren B."/>
        </authorList>
    </citation>
    <scope>NUCLEOTIDE SEQUENCE [LARGE SCALE GENOMIC DNA]</scope>
    <source>
        <strain evidence="4">Fo47</strain>
    </source>
</reference>
<dbReference type="SMART" id="SM00248">
    <property type="entry name" value="ANK"/>
    <property type="match status" value="2"/>
</dbReference>
<dbReference type="AlphaFoldDB" id="W9JF62"/>
<dbReference type="Pfam" id="PF12796">
    <property type="entry name" value="Ank_2"/>
    <property type="match status" value="1"/>
</dbReference>
<evidence type="ECO:0000256" key="3">
    <source>
        <dbReference type="PROSITE-ProRule" id="PRU00023"/>
    </source>
</evidence>
<dbReference type="InterPro" id="IPR050745">
    <property type="entry name" value="Multifunctional_regulatory"/>
</dbReference>